<dbReference type="AlphaFoldDB" id="A0A0C2N2I8"/>
<dbReference type="EMBL" id="JWZT01002014">
    <property type="protein sequence ID" value="KII70580.1"/>
    <property type="molecule type" value="Genomic_DNA"/>
</dbReference>
<name>A0A0C2N2I8_THEKT</name>
<evidence type="ECO:0000313" key="2">
    <source>
        <dbReference type="Proteomes" id="UP000031668"/>
    </source>
</evidence>
<reference evidence="1 2" key="1">
    <citation type="journal article" date="2014" name="Genome Biol. Evol.">
        <title>The genome of the myxosporean Thelohanellus kitauei shows adaptations to nutrient acquisition within its fish host.</title>
        <authorList>
            <person name="Yang Y."/>
            <person name="Xiong J."/>
            <person name="Zhou Z."/>
            <person name="Huo F."/>
            <person name="Miao W."/>
            <person name="Ran C."/>
            <person name="Liu Y."/>
            <person name="Zhang J."/>
            <person name="Feng J."/>
            <person name="Wang M."/>
            <person name="Wang M."/>
            <person name="Wang L."/>
            <person name="Yao B."/>
        </authorList>
    </citation>
    <scope>NUCLEOTIDE SEQUENCE [LARGE SCALE GENOMIC DNA]</scope>
    <source>
        <strain evidence="1">Wuqing</strain>
    </source>
</reference>
<comment type="caution">
    <text evidence="1">The sequence shown here is derived from an EMBL/GenBank/DDBJ whole genome shotgun (WGS) entry which is preliminary data.</text>
</comment>
<dbReference type="Proteomes" id="UP000031668">
    <property type="component" value="Unassembled WGS sequence"/>
</dbReference>
<evidence type="ECO:0000313" key="1">
    <source>
        <dbReference type="EMBL" id="KII70580.1"/>
    </source>
</evidence>
<proteinExistence type="predicted"/>
<protein>
    <submittedName>
        <fullName evidence="1">Uncharacterized protein</fullName>
    </submittedName>
</protein>
<gene>
    <name evidence="1" type="ORF">RF11_14542</name>
</gene>
<keyword evidence="2" id="KW-1185">Reference proteome</keyword>
<accession>A0A0C2N2I8</accession>
<organism evidence="1 2">
    <name type="scientific">Thelohanellus kitauei</name>
    <name type="common">Myxosporean</name>
    <dbReference type="NCBI Taxonomy" id="669202"/>
    <lineage>
        <taxon>Eukaryota</taxon>
        <taxon>Metazoa</taxon>
        <taxon>Cnidaria</taxon>
        <taxon>Myxozoa</taxon>
        <taxon>Myxosporea</taxon>
        <taxon>Bivalvulida</taxon>
        <taxon>Platysporina</taxon>
        <taxon>Myxobolidae</taxon>
        <taxon>Thelohanellus</taxon>
    </lineage>
</organism>
<sequence>MASLLRPRGRKYQWCSATPAEKELDYMACGYLTIHSGEKVKGMHYAEDKNGWQAFAKITLSKICSTSKLWCVVVIFDSLVYAKYYRVLKNIGRLGLKRVASSQRTITLHSCLLCSDTRKIRRTINHVFVPSKGGNISTILASVGSTLLAVKPYIMEE</sequence>